<reference evidence="1 2" key="1">
    <citation type="submission" date="2011-02" db="EMBL/GenBank/DDBJ databases">
        <title>The Genome Sequence of Mortierella verticillata NRRL 6337.</title>
        <authorList>
            <consortium name="The Broad Institute Genome Sequencing Platform"/>
            <person name="Russ C."/>
            <person name="Cuomo C."/>
            <person name="Burger G."/>
            <person name="Gray M.W."/>
            <person name="Holland P.W.H."/>
            <person name="King N."/>
            <person name="Lang F.B.F."/>
            <person name="Roger A.J."/>
            <person name="Ruiz-Trillo I."/>
            <person name="Young S.K."/>
            <person name="Zeng Q."/>
            <person name="Gargeya S."/>
            <person name="Alvarado L."/>
            <person name="Berlin A."/>
            <person name="Chapman S.B."/>
            <person name="Chen Z."/>
            <person name="Freedman E."/>
            <person name="Gellesch M."/>
            <person name="Goldberg J."/>
            <person name="Griggs A."/>
            <person name="Gujja S."/>
            <person name="Heilman E."/>
            <person name="Heiman D."/>
            <person name="Howarth C."/>
            <person name="Mehta T."/>
            <person name="Neiman D."/>
            <person name="Pearson M."/>
            <person name="Roberts A."/>
            <person name="Saif S."/>
            <person name="Shea T."/>
            <person name="Shenoy N."/>
            <person name="Sisk P."/>
            <person name="Stolte C."/>
            <person name="Sykes S."/>
            <person name="White J."/>
            <person name="Yandava C."/>
            <person name="Haas B."/>
            <person name="Nusbaum C."/>
            <person name="Birren B."/>
        </authorList>
    </citation>
    <scope>NUCLEOTIDE SEQUENCE [LARGE SCALE GENOMIC DNA]</scope>
    <source>
        <strain evidence="1 2">NRRL 6337</strain>
    </source>
</reference>
<keyword evidence="2" id="KW-1185">Reference proteome</keyword>
<evidence type="ECO:0000313" key="2">
    <source>
        <dbReference type="Proteomes" id="UP000243308"/>
    </source>
</evidence>
<evidence type="ECO:0008006" key="3">
    <source>
        <dbReference type="Google" id="ProtNLM"/>
    </source>
</evidence>
<dbReference type="InterPro" id="IPR032675">
    <property type="entry name" value="LRR_dom_sf"/>
</dbReference>
<proteinExistence type="predicted"/>
<dbReference type="EMBL" id="KN042434">
    <property type="protein sequence ID" value="KFH62028.1"/>
    <property type="molecule type" value="Genomic_DNA"/>
</dbReference>
<evidence type="ECO:0000313" key="1">
    <source>
        <dbReference type="EMBL" id="KFH62028.1"/>
    </source>
</evidence>
<dbReference type="OrthoDB" id="2444110at2759"/>
<accession>A0A086TJA1</accession>
<dbReference type="SUPFAM" id="SSF52047">
    <property type="entry name" value="RNI-like"/>
    <property type="match status" value="1"/>
</dbReference>
<name>A0A086TJA1_9FUNG</name>
<dbReference type="AlphaFoldDB" id="A0A086TJA1"/>
<dbReference type="Gene3D" id="3.80.10.10">
    <property type="entry name" value="Ribonuclease Inhibitor"/>
    <property type="match status" value="1"/>
</dbReference>
<gene>
    <name evidence="1" type="ORF">MVEG_12182</name>
</gene>
<sequence length="505" mass="58202">MSSAMSKALELPEILLRVGPSLVKKTDIVACLSVCRTWKAVFEPFLWREFRVLPDIPPPLALMELNAEHIRKLTVERIDADMETFRMNCTRLVDLSMSADNLDADSWEMFANMIRNHASLRRIFIHCRSPLTPPKHFLQALKSCQRLAVFETDYCHYDEETFPYYLDACAGLWRLSAEGDRFPIQKSFPTGVIFPEMRYMELCDCRGMTIEQQLEWISTCPKLISIRLECSNIPVSLFCEKIPSCPNLTDLHFLVEINDGPLSLIIDALPRIEKLTLTMTGFGTRSMNSLRRHFATLRDINIQYCTSATPAMVQEILASCPKLQGICADYINADAIGPSQPWVCTHLQMFDVHIQVRNSASLHTHRTVYQQLSLLHDLQYLSICSPNPSDLNIPHLRFTLEYGVELLTHFSKLTYFSCKWILGAKGSRDMETVQWIMTHWPRLETFEAVPVGNQWIFLESLPARVQFEDFNAHLEDYHDSPYNSDYDESFGDDNWQSMTRSLDDM</sequence>
<protein>
    <recommendedName>
        <fullName evidence="3">F-box domain-containing protein</fullName>
    </recommendedName>
</protein>
<organism evidence="1 2">
    <name type="scientific">Podila verticillata NRRL 6337</name>
    <dbReference type="NCBI Taxonomy" id="1069443"/>
    <lineage>
        <taxon>Eukaryota</taxon>
        <taxon>Fungi</taxon>
        <taxon>Fungi incertae sedis</taxon>
        <taxon>Mucoromycota</taxon>
        <taxon>Mortierellomycotina</taxon>
        <taxon>Mortierellomycetes</taxon>
        <taxon>Mortierellales</taxon>
        <taxon>Mortierellaceae</taxon>
        <taxon>Podila</taxon>
    </lineage>
</organism>
<dbReference type="Proteomes" id="UP000243308">
    <property type="component" value="Unassembled WGS sequence"/>
</dbReference>